<dbReference type="NCBIfam" id="NF004064">
    <property type="entry name" value="PRK05578.1"/>
    <property type="match status" value="1"/>
</dbReference>
<evidence type="ECO:0000256" key="11">
    <source>
        <dbReference type="ARBA" id="ARBA00049558"/>
    </source>
</evidence>
<keyword evidence="8 14" id="KW-0862">Zinc</keyword>
<evidence type="ECO:0000256" key="1">
    <source>
        <dbReference type="ARBA" id="ARBA00001947"/>
    </source>
</evidence>
<feature type="binding site" evidence="13">
    <location>
        <begin position="59"/>
        <end position="65"/>
    </location>
    <ligand>
        <name>substrate</name>
    </ligand>
</feature>
<dbReference type="GO" id="GO:0004126">
    <property type="term" value="F:cytidine deaminase activity"/>
    <property type="evidence" value="ECO:0007669"/>
    <property type="project" value="UniProtKB-UniRule"/>
</dbReference>
<dbReference type="GO" id="GO:0008270">
    <property type="term" value="F:zinc ion binding"/>
    <property type="evidence" value="ECO:0007669"/>
    <property type="project" value="UniProtKB-UniRule"/>
</dbReference>
<keyword evidence="6 14" id="KW-0479">Metal-binding</keyword>
<feature type="domain" description="CMP/dCMP-type deaminase" evidence="16">
    <location>
        <begin position="18"/>
        <end position="149"/>
    </location>
</feature>
<dbReference type="Pfam" id="PF00383">
    <property type="entry name" value="dCMP_cyt_deam_1"/>
    <property type="match status" value="1"/>
</dbReference>
<comment type="catalytic activity">
    <reaction evidence="11 15">
        <text>cytidine + H2O + H(+) = uridine + NH4(+)</text>
        <dbReference type="Rhea" id="RHEA:16069"/>
        <dbReference type="ChEBI" id="CHEBI:15377"/>
        <dbReference type="ChEBI" id="CHEBI:15378"/>
        <dbReference type="ChEBI" id="CHEBI:16704"/>
        <dbReference type="ChEBI" id="CHEBI:17562"/>
        <dbReference type="ChEBI" id="CHEBI:28938"/>
        <dbReference type="EC" id="3.5.4.5"/>
    </reaction>
</comment>
<evidence type="ECO:0000256" key="15">
    <source>
        <dbReference type="RuleBase" id="RU364006"/>
    </source>
</evidence>
<keyword evidence="7 15" id="KW-0378">Hydrolase</keyword>
<dbReference type="AlphaFoldDB" id="A0AAU7X6M1"/>
<evidence type="ECO:0000256" key="4">
    <source>
        <dbReference type="ARBA" id="ARBA00012783"/>
    </source>
</evidence>
<dbReference type="FunFam" id="3.40.140.10:FF:000008">
    <property type="entry name" value="Cytidine deaminase"/>
    <property type="match status" value="1"/>
</dbReference>
<evidence type="ECO:0000259" key="16">
    <source>
        <dbReference type="PROSITE" id="PS51747"/>
    </source>
</evidence>
<feature type="active site" description="Proton donor" evidence="12">
    <location>
        <position position="72"/>
    </location>
</feature>
<dbReference type="PROSITE" id="PS00903">
    <property type="entry name" value="CYT_DCMP_DEAMINASES_1"/>
    <property type="match status" value="1"/>
</dbReference>
<gene>
    <name evidence="17" type="ORF">ABS361_15455</name>
</gene>
<dbReference type="Gene3D" id="3.40.140.10">
    <property type="entry name" value="Cytidine Deaminase, domain 2"/>
    <property type="match status" value="1"/>
</dbReference>
<evidence type="ECO:0000256" key="6">
    <source>
        <dbReference type="ARBA" id="ARBA00022723"/>
    </source>
</evidence>
<evidence type="ECO:0000256" key="9">
    <source>
        <dbReference type="ARBA" id="ARBA00032005"/>
    </source>
</evidence>
<dbReference type="GO" id="GO:0042802">
    <property type="term" value="F:identical protein binding"/>
    <property type="evidence" value="ECO:0007669"/>
    <property type="project" value="UniProtKB-ARBA"/>
</dbReference>
<reference evidence="17" key="1">
    <citation type="submission" date="2024-06" db="EMBL/GenBank/DDBJ databases">
        <title>Methylostella associata gen. nov., sp. nov., a novel Ancalomicrobiaceae-affiliated facultatively methylotrophic bacteria that feed on methanotrophs of the genus Methylococcus.</title>
        <authorList>
            <person name="Saltykova V."/>
            <person name="Danilova O.V."/>
            <person name="Oshkin I.Y."/>
            <person name="Belova S.E."/>
            <person name="Pimenov N.V."/>
            <person name="Dedysh S.N."/>
        </authorList>
    </citation>
    <scope>NUCLEOTIDE SEQUENCE</scope>
    <source>
        <strain evidence="17">S20</strain>
    </source>
</reference>
<evidence type="ECO:0000256" key="12">
    <source>
        <dbReference type="PIRSR" id="PIRSR606262-1"/>
    </source>
</evidence>
<dbReference type="GO" id="GO:0072527">
    <property type="term" value="P:pyrimidine-containing compound metabolic process"/>
    <property type="evidence" value="ECO:0007669"/>
    <property type="project" value="UniProtKB-ARBA"/>
</dbReference>
<dbReference type="EMBL" id="CP158568">
    <property type="protein sequence ID" value="XBY43475.1"/>
    <property type="molecule type" value="Genomic_DNA"/>
</dbReference>
<dbReference type="EC" id="3.5.4.5" evidence="4 15"/>
<dbReference type="InterPro" id="IPR016193">
    <property type="entry name" value="Cytidine_deaminase-like"/>
</dbReference>
<dbReference type="CDD" id="cd01283">
    <property type="entry name" value="cytidine_deaminase"/>
    <property type="match status" value="1"/>
</dbReference>
<comment type="similarity">
    <text evidence="3 15">Belongs to the cytidine and deoxycytidylate deaminase family.</text>
</comment>
<evidence type="ECO:0000256" key="10">
    <source>
        <dbReference type="ARBA" id="ARBA00049252"/>
    </source>
</evidence>
<evidence type="ECO:0000256" key="13">
    <source>
        <dbReference type="PIRSR" id="PIRSR606262-2"/>
    </source>
</evidence>
<evidence type="ECO:0000256" key="3">
    <source>
        <dbReference type="ARBA" id="ARBA00006576"/>
    </source>
</evidence>
<dbReference type="InterPro" id="IPR016192">
    <property type="entry name" value="APOBEC/CMP_deaminase_Zn-bd"/>
</dbReference>
<comment type="function">
    <text evidence="2 15">This enzyme scavenges exogenous and endogenous cytidine and 2'-deoxycytidine for UMP synthesis.</text>
</comment>
<evidence type="ECO:0000256" key="2">
    <source>
        <dbReference type="ARBA" id="ARBA00003949"/>
    </source>
</evidence>
<dbReference type="InterPro" id="IPR002125">
    <property type="entry name" value="CMP_dCMP_dom"/>
</dbReference>
<proteinExistence type="inferred from homology"/>
<dbReference type="GO" id="GO:0005829">
    <property type="term" value="C:cytosol"/>
    <property type="evidence" value="ECO:0007669"/>
    <property type="project" value="TreeGrafter"/>
</dbReference>
<protein>
    <recommendedName>
        <fullName evidence="5 15">Cytidine deaminase</fullName>
        <ecNumber evidence="4 15">3.5.4.5</ecNumber>
    </recommendedName>
    <alternativeName>
        <fullName evidence="9 15">Cytidine aminohydrolase</fullName>
    </alternativeName>
</protein>
<dbReference type="PANTHER" id="PTHR11644">
    <property type="entry name" value="CYTIDINE DEAMINASE"/>
    <property type="match status" value="1"/>
</dbReference>
<organism evidence="17">
    <name type="scientific">Methyloraptor flagellatus</name>
    <dbReference type="NCBI Taxonomy" id="3162530"/>
    <lineage>
        <taxon>Bacteria</taxon>
        <taxon>Pseudomonadati</taxon>
        <taxon>Pseudomonadota</taxon>
        <taxon>Alphaproteobacteria</taxon>
        <taxon>Hyphomicrobiales</taxon>
        <taxon>Ancalomicrobiaceae</taxon>
        <taxon>Methyloraptor</taxon>
    </lineage>
</organism>
<dbReference type="KEGG" id="mflg:ABS361_15455"/>
<feature type="binding site" evidence="14">
    <location>
        <position position="107"/>
    </location>
    <ligand>
        <name>Zn(2+)</name>
        <dbReference type="ChEBI" id="CHEBI:29105"/>
        <note>catalytic</note>
    </ligand>
</feature>
<comment type="cofactor">
    <cofactor evidence="1 14 15">
        <name>Zn(2+)</name>
        <dbReference type="ChEBI" id="CHEBI:29105"/>
    </cofactor>
</comment>
<evidence type="ECO:0000256" key="8">
    <source>
        <dbReference type="ARBA" id="ARBA00022833"/>
    </source>
</evidence>
<accession>A0AAU7X6M1</accession>
<dbReference type="PANTHER" id="PTHR11644:SF2">
    <property type="entry name" value="CYTIDINE DEAMINASE"/>
    <property type="match status" value="1"/>
</dbReference>
<name>A0AAU7X6M1_9HYPH</name>
<dbReference type="RefSeq" id="WP_407048576.1">
    <property type="nucleotide sequence ID" value="NZ_CP158568.1"/>
</dbReference>
<dbReference type="NCBIfam" id="TIGR01354">
    <property type="entry name" value="cyt_deam_tetra"/>
    <property type="match status" value="1"/>
</dbReference>
<evidence type="ECO:0000313" key="17">
    <source>
        <dbReference type="EMBL" id="XBY43475.1"/>
    </source>
</evidence>
<dbReference type="GO" id="GO:0055086">
    <property type="term" value="P:nucleobase-containing small molecule metabolic process"/>
    <property type="evidence" value="ECO:0007669"/>
    <property type="project" value="UniProtKB-ARBA"/>
</dbReference>
<feature type="binding site" evidence="14">
    <location>
        <position position="70"/>
    </location>
    <ligand>
        <name>Zn(2+)</name>
        <dbReference type="ChEBI" id="CHEBI:29105"/>
        <note>catalytic</note>
    </ligand>
</feature>
<dbReference type="InterPro" id="IPR006262">
    <property type="entry name" value="Cyt_deam_tetra"/>
</dbReference>
<dbReference type="InterPro" id="IPR050202">
    <property type="entry name" value="Cyt/Deoxycyt_deaminase"/>
</dbReference>
<feature type="binding site" evidence="14">
    <location>
        <position position="110"/>
    </location>
    <ligand>
        <name>Zn(2+)</name>
        <dbReference type="ChEBI" id="CHEBI:29105"/>
        <note>catalytic</note>
    </ligand>
</feature>
<sequence>MPMSATATPVPALASVDTSLAALFEAAKTAREKAYAPYSRFLVGAAILDGQGGVHVGCNVENAAYPEGTCAEAGAIAAMIIAGAREIAEIAIVGGREGRPLELCPPCGGCRQKIREFAGPDARIHLLATDGSVQTLSREALLPHSFGPDNLGDAP</sequence>
<dbReference type="PROSITE" id="PS51747">
    <property type="entry name" value="CYT_DCMP_DEAMINASES_2"/>
    <property type="match status" value="1"/>
</dbReference>
<evidence type="ECO:0000256" key="14">
    <source>
        <dbReference type="PIRSR" id="PIRSR606262-3"/>
    </source>
</evidence>
<dbReference type="SUPFAM" id="SSF53927">
    <property type="entry name" value="Cytidine deaminase-like"/>
    <property type="match status" value="1"/>
</dbReference>
<evidence type="ECO:0000256" key="5">
    <source>
        <dbReference type="ARBA" id="ARBA00018266"/>
    </source>
</evidence>
<evidence type="ECO:0000256" key="7">
    <source>
        <dbReference type="ARBA" id="ARBA00022801"/>
    </source>
</evidence>
<comment type="catalytic activity">
    <reaction evidence="10 15">
        <text>2'-deoxycytidine + H2O + H(+) = 2'-deoxyuridine + NH4(+)</text>
        <dbReference type="Rhea" id="RHEA:13433"/>
        <dbReference type="ChEBI" id="CHEBI:15377"/>
        <dbReference type="ChEBI" id="CHEBI:15378"/>
        <dbReference type="ChEBI" id="CHEBI:15698"/>
        <dbReference type="ChEBI" id="CHEBI:16450"/>
        <dbReference type="ChEBI" id="CHEBI:28938"/>
        <dbReference type="EC" id="3.5.4.5"/>
    </reaction>
</comment>